<organism evidence="1">
    <name type="scientific">Pseudomonas aeruginosa</name>
    <dbReference type="NCBI Taxonomy" id="287"/>
    <lineage>
        <taxon>Bacteria</taxon>
        <taxon>Pseudomonadati</taxon>
        <taxon>Pseudomonadota</taxon>
        <taxon>Gammaproteobacteria</taxon>
        <taxon>Pseudomonadales</taxon>
        <taxon>Pseudomonadaceae</taxon>
        <taxon>Pseudomonas</taxon>
    </lineage>
</organism>
<sequence>MSDIKIGDVVQLKSGGPAMTVQDIGDYSSRGIDHGAHCVWFDNKDAPQQGVYAIAALKPVD</sequence>
<gene>
    <name evidence="1" type="ORF">TUEID40_06179</name>
</gene>
<name>A0A5E5RC92_PSEAI</name>
<dbReference type="AlphaFoldDB" id="A0A5E5RC92"/>
<accession>A0A5E5RC92</accession>
<proteinExistence type="predicted"/>
<reference evidence="1" key="1">
    <citation type="submission" date="2019-09" db="EMBL/GenBank/DDBJ databases">
        <authorList>
            <person name="Gross C."/>
            <person name="Bohn E."/>
        </authorList>
    </citation>
    <scope>NUCLEOTIDE SEQUENCE</scope>
    <source>
        <strain evidence="1">ID40</strain>
    </source>
</reference>
<dbReference type="Pfam" id="PF09926">
    <property type="entry name" value="DUF2158"/>
    <property type="match status" value="1"/>
</dbReference>
<dbReference type="EMBL" id="LR700248">
    <property type="protein sequence ID" value="VVH84959.1"/>
    <property type="molecule type" value="Genomic_DNA"/>
</dbReference>
<protein>
    <submittedName>
        <fullName evidence="1">Uncharacterized protein</fullName>
    </submittedName>
</protein>
<dbReference type="InterPro" id="IPR019226">
    <property type="entry name" value="DUF2158"/>
</dbReference>
<dbReference type="RefSeq" id="WP_023113734.1">
    <property type="nucleotide sequence ID" value="NZ_CP039749.1"/>
</dbReference>
<evidence type="ECO:0000313" key="1">
    <source>
        <dbReference type="EMBL" id="VVH84959.1"/>
    </source>
</evidence>